<feature type="compositionally biased region" description="Basic and acidic residues" evidence="1">
    <location>
        <begin position="1"/>
        <end position="18"/>
    </location>
</feature>
<feature type="domain" description="PiggyBac transposable element-derived protein" evidence="2">
    <location>
        <begin position="9"/>
        <end position="126"/>
    </location>
</feature>
<dbReference type="InterPro" id="IPR029526">
    <property type="entry name" value="PGBD"/>
</dbReference>
<keyword evidence="4" id="KW-1185">Reference proteome</keyword>
<dbReference type="PANTHER" id="PTHR47272">
    <property type="entry name" value="DDE_TNP_1_7 DOMAIN-CONTAINING PROTEIN"/>
    <property type="match status" value="1"/>
</dbReference>
<organism evidence="3 4">
    <name type="scientific">Cirrhinus molitorella</name>
    <name type="common">mud carp</name>
    <dbReference type="NCBI Taxonomy" id="172907"/>
    <lineage>
        <taxon>Eukaryota</taxon>
        <taxon>Metazoa</taxon>
        <taxon>Chordata</taxon>
        <taxon>Craniata</taxon>
        <taxon>Vertebrata</taxon>
        <taxon>Euteleostomi</taxon>
        <taxon>Actinopterygii</taxon>
        <taxon>Neopterygii</taxon>
        <taxon>Teleostei</taxon>
        <taxon>Ostariophysi</taxon>
        <taxon>Cypriniformes</taxon>
        <taxon>Cyprinidae</taxon>
        <taxon>Labeoninae</taxon>
        <taxon>Labeonini</taxon>
        <taxon>Cirrhinus</taxon>
    </lineage>
</organism>
<protein>
    <recommendedName>
        <fullName evidence="2">PiggyBac transposable element-derived protein domain-containing protein</fullName>
    </recommendedName>
</protein>
<evidence type="ECO:0000313" key="3">
    <source>
        <dbReference type="EMBL" id="KAL1249404.1"/>
    </source>
</evidence>
<accession>A0ABR3LCJ3</accession>
<name>A0ABR3LCJ3_9TELE</name>
<reference evidence="3 4" key="1">
    <citation type="submission" date="2023-09" db="EMBL/GenBank/DDBJ databases">
        <authorList>
            <person name="Wang M."/>
        </authorList>
    </citation>
    <scope>NUCLEOTIDE SEQUENCE [LARGE SCALE GENOMIC DNA]</scope>
    <source>
        <strain evidence="3">GT-2023</strain>
        <tissue evidence="3">Liver</tissue>
    </source>
</reference>
<gene>
    <name evidence="3" type="ORF">QQF64_020409</name>
</gene>
<proteinExistence type="predicted"/>
<comment type="caution">
    <text evidence="3">The sequence shown here is derived from an EMBL/GenBank/DDBJ whole genome shotgun (WGS) entry which is preliminary data.</text>
</comment>
<evidence type="ECO:0000259" key="2">
    <source>
        <dbReference type="Pfam" id="PF13843"/>
    </source>
</evidence>
<evidence type="ECO:0000313" key="4">
    <source>
        <dbReference type="Proteomes" id="UP001558613"/>
    </source>
</evidence>
<dbReference type="PANTHER" id="PTHR47272:SF2">
    <property type="entry name" value="PIGGYBAC TRANSPOSABLE ELEMENT-DERIVED PROTEIN 3-LIKE"/>
    <property type="match status" value="1"/>
</dbReference>
<dbReference type="Proteomes" id="UP001558613">
    <property type="component" value="Unassembled WGS sequence"/>
</dbReference>
<dbReference type="EMBL" id="JAYMGO010000023">
    <property type="protein sequence ID" value="KAL1249404.1"/>
    <property type="molecule type" value="Genomic_DNA"/>
</dbReference>
<evidence type="ECO:0000256" key="1">
    <source>
        <dbReference type="SAM" id="MobiDB-lite"/>
    </source>
</evidence>
<sequence length="126" mass="14659">MKNRLAEVKHKLPSDKAKKNAGRGTSSEVSTEDGKLCVVKWYDNKPVLLMSVVHGTQPEDTCQRWDKKMKQYVTVLRPSIVREYNNKMGGVDLMDRMISYYRMSTRTKKWIMRMVMHFTDLALANS</sequence>
<dbReference type="Pfam" id="PF13843">
    <property type="entry name" value="DDE_Tnp_1_7"/>
    <property type="match status" value="1"/>
</dbReference>
<feature type="region of interest" description="Disordered" evidence="1">
    <location>
        <begin position="1"/>
        <end position="31"/>
    </location>
</feature>